<accession>A0A9P0CP94</accession>
<dbReference type="SUPFAM" id="SSF54427">
    <property type="entry name" value="NTF2-like"/>
    <property type="match status" value="1"/>
</dbReference>
<dbReference type="Pfam" id="PF15008">
    <property type="entry name" value="DUF4518"/>
    <property type="match status" value="1"/>
</dbReference>
<sequence length="287" mass="32085">MTTQDLGIVEILSSLEEENLMTLARTVTQGLLKINSTEEAVKGILKYSPDVLSILRRKAITREVLFSYLDEKNVVVKLPITKNELIDKILECWNVSPISSSRSNSSTDISHQKPQETSTEISKKEDANSIQALAEQFATWFYSLMNSEGVGSEHFYSDAKLKINLYANNDCDSTVIENDPEDIAKQLFKVKIQHNLLFNPNISKEGTQGRMNPHGLVMVLVCGTLHVQETCVGVFEQVFALARDPFCDNNWKIKNSELNLRSQGQIMGQPRLCDSELTSGLLSLPSS</sequence>
<dbReference type="InterPro" id="IPR032710">
    <property type="entry name" value="NTF2-like_dom_sf"/>
</dbReference>
<protein>
    <recommendedName>
        <fullName evidence="2">NTF2 domain-containing protein</fullName>
    </recommendedName>
</protein>
<dbReference type="PANTHER" id="PTHR21084:SF1">
    <property type="entry name" value="DENSE INCISORS"/>
    <property type="match status" value="1"/>
</dbReference>
<feature type="compositionally biased region" description="Low complexity" evidence="1">
    <location>
        <begin position="98"/>
        <end position="109"/>
    </location>
</feature>
<organism evidence="3 4">
    <name type="scientific">Psylliodes chrysocephalus</name>
    <dbReference type="NCBI Taxonomy" id="3402493"/>
    <lineage>
        <taxon>Eukaryota</taxon>
        <taxon>Metazoa</taxon>
        <taxon>Ecdysozoa</taxon>
        <taxon>Arthropoda</taxon>
        <taxon>Hexapoda</taxon>
        <taxon>Insecta</taxon>
        <taxon>Pterygota</taxon>
        <taxon>Neoptera</taxon>
        <taxon>Endopterygota</taxon>
        <taxon>Coleoptera</taxon>
        <taxon>Polyphaga</taxon>
        <taxon>Cucujiformia</taxon>
        <taxon>Chrysomeloidea</taxon>
        <taxon>Chrysomelidae</taxon>
        <taxon>Galerucinae</taxon>
        <taxon>Alticini</taxon>
        <taxon>Psylliodes</taxon>
    </lineage>
</organism>
<dbReference type="InterPro" id="IPR026698">
    <property type="entry name" value="UPF_C3orf38"/>
</dbReference>
<dbReference type="PROSITE" id="PS50177">
    <property type="entry name" value="NTF2_DOMAIN"/>
    <property type="match status" value="1"/>
</dbReference>
<dbReference type="AlphaFoldDB" id="A0A9P0CP94"/>
<proteinExistence type="predicted"/>
<feature type="region of interest" description="Disordered" evidence="1">
    <location>
        <begin position="98"/>
        <end position="125"/>
    </location>
</feature>
<dbReference type="Gene3D" id="3.10.450.50">
    <property type="match status" value="1"/>
</dbReference>
<evidence type="ECO:0000313" key="3">
    <source>
        <dbReference type="EMBL" id="CAH1102242.1"/>
    </source>
</evidence>
<evidence type="ECO:0000259" key="2">
    <source>
        <dbReference type="PROSITE" id="PS50177"/>
    </source>
</evidence>
<gene>
    <name evidence="3" type="ORF">PSYICH_LOCUS3147</name>
</gene>
<keyword evidence="4" id="KW-1185">Reference proteome</keyword>
<dbReference type="EMBL" id="OV651824">
    <property type="protein sequence ID" value="CAH1102242.1"/>
    <property type="molecule type" value="Genomic_DNA"/>
</dbReference>
<dbReference type="InterPro" id="IPR018222">
    <property type="entry name" value="Nuclear_transport_factor_2_euk"/>
</dbReference>
<reference evidence="3" key="1">
    <citation type="submission" date="2022-01" db="EMBL/GenBank/DDBJ databases">
        <authorList>
            <person name="King R."/>
        </authorList>
    </citation>
    <scope>NUCLEOTIDE SEQUENCE</scope>
</reference>
<name>A0A9P0CP94_9CUCU</name>
<evidence type="ECO:0000313" key="4">
    <source>
        <dbReference type="Proteomes" id="UP001153636"/>
    </source>
</evidence>
<dbReference type="Proteomes" id="UP001153636">
    <property type="component" value="Chromosome 12"/>
</dbReference>
<evidence type="ECO:0000256" key="1">
    <source>
        <dbReference type="SAM" id="MobiDB-lite"/>
    </source>
</evidence>
<feature type="domain" description="NTF2" evidence="2">
    <location>
        <begin position="133"/>
        <end position="260"/>
    </location>
</feature>
<dbReference type="PANTHER" id="PTHR21084">
    <property type="entry name" value="DENSE INCISORS"/>
    <property type="match status" value="1"/>
</dbReference>
<dbReference type="OrthoDB" id="6407068at2759"/>